<organism evidence="12 13">
    <name type="scientific">Ambispora gerdemannii</name>
    <dbReference type="NCBI Taxonomy" id="144530"/>
    <lineage>
        <taxon>Eukaryota</taxon>
        <taxon>Fungi</taxon>
        <taxon>Fungi incertae sedis</taxon>
        <taxon>Mucoromycota</taxon>
        <taxon>Glomeromycotina</taxon>
        <taxon>Glomeromycetes</taxon>
        <taxon>Archaeosporales</taxon>
        <taxon>Ambisporaceae</taxon>
        <taxon>Ambispora</taxon>
    </lineage>
</organism>
<evidence type="ECO:0000256" key="10">
    <source>
        <dbReference type="SAM" id="MobiDB-lite"/>
    </source>
</evidence>
<comment type="similarity">
    <text evidence="2 8">Belongs to the OSBP family.</text>
</comment>
<dbReference type="GO" id="GO:0006887">
    <property type="term" value="P:exocytosis"/>
    <property type="evidence" value="ECO:0007669"/>
    <property type="project" value="TreeGrafter"/>
</dbReference>
<evidence type="ECO:0000256" key="7">
    <source>
        <dbReference type="ARBA" id="ARBA00023121"/>
    </source>
</evidence>
<dbReference type="GO" id="GO:0120009">
    <property type="term" value="P:intermembrane lipid transfer"/>
    <property type="evidence" value="ECO:0007669"/>
    <property type="project" value="UniProtKB-ARBA"/>
</dbReference>
<name>A0A9N8VJA5_9GLOM</name>
<dbReference type="GO" id="GO:0032541">
    <property type="term" value="C:cortical endoplasmic reticulum"/>
    <property type="evidence" value="ECO:0007669"/>
    <property type="project" value="TreeGrafter"/>
</dbReference>
<keyword evidence="3" id="KW-0813">Transport</keyword>
<feature type="region of interest" description="Disordered" evidence="10">
    <location>
        <begin position="112"/>
        <end position="134"/>
    </location>
</feature>
<accession>A0A9N8VJA5</accession>
<dbReference type="InterPro" id="IPR011993">
    <property type="entry name" value="PH-like_dom_sf"/>
</dbReference>
<dbReference type="PANTHER" id="PTHR10972">
    <property type="entry name" value="OXYSTEROL-BINDING PROTEIN-RELATED"/>
    <property type="match status" value="1"/>
</dbReference>
<dbReference type="InterPro" id="IPR000648">
    <property type="entry name" value="Oxysterol-bd"/>
</dbReference>
<evidence type="ECO:0000256" key="6">
    <source>
        <dbReference type="ARBA" id="ARBA00023055"/>
    </source>
</evidence>
<dbReference type="OrthoDB" id="1854502at2759"/>
<protein>
    <submittedName>
        <fullName evidence="12">12538_t:CDS:1</fullName>
    </submittedName>
</protein>
<dbReference type="SUPFAM" id="SSF50729">
    <property type="entry name" value="PH domain-like"/>
    <property type="match status" value="1"/>
</dbReference>
<dbReference type="SUPFAM" id="SSF144000">
    <property type="entry name" value="Oxysterol-binding protein-like"/>
    <property type="match status" value="1"/>
</dbReference>
<dbReference type="SMART" id="SM00233">
    <property type="entry name" value="PH"/>
    <property type="match status" value="1"/>
</dbReference>
<dbReference type="AlphaFoldDB" id="A0A9N8VJA5"/>
<dbReference type="GO" id="GO:0034727">
    <property type="term" value="P:piecemeal microautophagy of the nucleus"/>
    <property type="evidence" value="ECO:0007669"/>
    <property type="project" value="TreeGrafter"/>
</dbReference>
<keyword evidence="4" id="KW-0963">Cytoplasm</keyword>
<feature type="domain" description="PH" evidence="11">
    <location>
        <begin position="12"/>
        <end position="103"/>
    </location>
</feature>
<dbReference type="Proteomes" id="UP000789831">
    <property type="component" value="Unassembled WGS sequence"/>
</dbReference>
<evidence type="ECO:0000259" key="11">
    <source>
        <dbReference type="PROSITE" id="PS50003"/>
    </source>
</evidence>
<evidence type="ECO:0000313" key="13">
    <source>
        <dbReference type="Proteomes" id="UP000789831"/>
    </source>
</evidence>
<comment type="subcellular location">
    <subcellularLocation>
        <location evidence="1">Cytoplasm</location>
    </subcellularLocation>
</comment>
<keyword evidence="13" id="KW-1185">Reference proteome</keyword>
<gene>
    <name evidence="12" type="ORF">AGERDE_LOCUS1808</name>
</gene>
<keyword evidence="9" id="KW-0175">Coiled coil</keyword>
<dbReference type="Gene3D" id="3.30.70.3490">
    <property type="match status" value="1"/>
</dbReference>
<feature type="coiled-coil region" evidence="9">
    <location>
        <begin position="713"/>
        <end position="743"/>
    </location>
</feature>
<dbReference type="PANTHER" id="PTHR10972:SF203">
    <property type="entry name" value="OXYSTEROL-BINDING PROTEIN HOMOLOG 3"/>
    <property type="match status" value="1"/>
</dbReference>
<evidence type="ECO:0000313" key="12">
    <source>
        <dbReference type="EMBL" id="CAG8452433.1"/>
    </source>
</evidence>
<dbReference type="GO" id="GO:0030011">
    <property type="term" value="P:maintenance of cell polarity"/>
    <property type="evidence" value="ECO:0007669"/>
    <property type="project" value="TreeGrafter"/>
</dbReference>
<dbReference type="PROSITE" id="PS01013">
    <property type="entry name" value="OSBP"/>
    <property type="match status" value="1"/>
</dbReference>
<keyword evidence="5" id="KW-0597">Phosphoprotein</keyword>
<dbReference type="EMBL" id="CAJVPL010000135">
    <property type="protein sequence ID" value="CAG8452433.1"/>
    <property type="molecule type" value="Genomic_DNA"/>
</dbReference>
<dbReference type="Gene3D" id="2.30.29.30">
    <property type="entry name" value="Pleckstrin-homology domain (PH domain)/Phosphotyrosine-binding domain (PTB)"/>
    <property type="match status" value="1"/>
</dbReference>
<evidence type="ECO:0000256" key="5">
    <source>
        <dbReference type="ARBA" id="ARBA00022553"/>
    </source>
</evidence>
<dbReference type="PROSITE" id="PS50003">
    <property type="entry name" value="PH_DOMAIN"/>
    <property type="match status" value="1"/>
</dbReference>
<evidence type="ECO:0000256" key="2">
    <source>
        <dbReference type="ARBA" id="ARBA00008842"/>
    </source>
</evidence>
<dbReference type="GO" id="GO:0005886">
    <property type="term" value="C:plasma membrane"/>
    <property type="evidence" value="ECO:0007669"/>
    <property type="project" value="TreeGrafter"/>
</dbReference>
<dbReference type="Pfam" id="PF01237">
    <property type="entry name" value="Oxysterol_BP"/>
    <property type="match status" value="1"/>
</dbReference>
<dbReference type="Gene3D" id="2.40.160.120">
    <property type="match status" value="1"/>
</dbReference>
<keyword evidence="7" id="KW-0446">Lipid-binding</keyword>
<dbReference type="GO" id="GO:0097038">
    <property type="term" value="C:perinuclear endoplasmic reticulum"/>
    <property type="evidence" value="ECO:0007669"/>
    <property type="project" value="TreeGrafter"/>
</dbReference>
<evidence type="ECO:0000256" key="4">
    <source>
        <dbReference type="ARBA" id="ARBA00022490"/>
    </source>
</evidence>
<dbReference type="Pfam" id="PF15409">
    <property type="entry name" value="PH_8"/>
    <property type="match status" value="1"/>
</dbReference>
<dbReference type="InterPro" id="IPR018494">
    <property type="entry name" value="Oxysterol-bd_CS"/>
</dbReference>
<dbReference type="InterPro" id="IPR041680">
    <property type="entry name" value="PH_8"/>
</dbReference>
<proteinExistence type="inferred from homology"/>
<evidence type="ECO:0000256" key="1">
    <source>
        <dbReference type="ARBA" id="ARBA00004496"/>
    </source>
</evidence>
<dbReference type="GO" id="GO:0032934">
    <property type="term" value="F:sterol binding"/>
    <property type="evidence" value="ECO:0007669"/>
    <property type="project" value="TreeGrafter"/>
</dbReference>
<dbReference type="InterPro" id="IPR037239">
    <property type="entry name" value="OSBP_sf"/>
</dbReference>
<dbReference type="GO" id="GO:0006897">
    <property type="term" value="P:endocytosis"/>
    <property type="evidence" value="ECO:0007669"/>
    <property type="project" value="TreeGrafter"/>
</dbReference>
<sequence>MGSNDIEEAESRPETSGWLLKKKRKKMQGWAKRWFEVQDGVMSYYQRPQAPCRGTIHIELSAVSSNRQFRSINMDSGTATYQLKALTDDAFDNWMTVIRKYVKQSKERQLIDPDYPKTLTSPRQSVDLSKRQKRQSIFERRQSLYRGDAQSLFRRSRVDNEEDVMKIYEVFNNMDQNFQSIKELLEILKNATEPPFSPNPQTRLPNHNDGKFRLKKFPIPISLQRAATLPAEISSSNHSNISTEQIYEKLYAFFSDLKTEKEQVLELFKAEAEKWKKLDIAYRVTLSEQETRRKESSSDSNIISDEKRKSVFIQDNGIIENSNHAEVKEQINERERAQSLSSLTAQDVFFDAEDIVLSADSFNGCSDVDTFEVTDEESEDDVISTNDHDEEVVITTDEDHALTRTISFRRRKHLPSPICGDDVSLLSLLRKNVGKDLATITMPISLNEPINVLQRMAEELEYSELLDKAAENGLSLTRLMYVSAFAVSGYASTQHRVGRKPFNPLHGETYECVRPDKGFKFISEKVSHHPPIMACHAESADWKFWQDSKVKSKFWGKSMELIPSGTVHVTIPKYDDHFTFTKISTWMRNMISSAKYLEHTGVLRIQNQTTGEACEITFNQSGMFSSGPQNDITGKLLSANGKKVGTLSGRWNEAIFYEIGPNQLEVLWKAHQPIPDYEQYYGFTQFTIELNELTPDIVDFLPSTDTRFRPDQRLFEEGKVAEAEQEKSRLEQKQRDFRKHLEKIGQEWKPQWFKLVNDEWVYNGGYFETRGKKAFEKKIDLW</sequence>
<keyword evidence="6" id="KW-0445">Lipid transport</keyword>
<dbReference type="FunFam" id="2.40.160.120:FF:000001">
    <property type="entry name" value="Oxysterol-binding protein"/>
    <property type="match status" value="1"/>
</dbReference>
<dbReference type="GO" id="GO:0005829">
    <property type="term" value="C:cytosol"/>
    <property type="evidence" value="ECO:0007669"/>
    <property type="project" value="TreeGrafter"/>
</dbReference>
<evidence type="ECO:0000256" key="9">
    <source>
        <dbReference type="SAM" id="Coils"/>
    </source>
</evidence>
<evidence type="ECO:0000256" key="3">
    <source>
        <dbReference type="ARBA" id="ARBA00022448"/>
    </source>
</evidence>
<feature type="compositionally biased region" description="Polar residues" evidence="10">
    <location>
        <begin position="118"/>
        <end position="127"/>
    </location>
</feature>
<evidence type="ECO:0000256" key="8">
    <source>
        <dbReference type="RuleBase" id="RU003844"/>
    </source>
</evidence>
<reference evidence="12" key="1">
    <citation type="submission" date="2021-06" db="EMBL/GenBank/DDBJ databases">
        <authorList>
            <person name="Kallberg Y."/>
            <person name="Tangrot J."/>
            <person name="Rosling A."/>
        </authorList>
    </citation>
    <scope>NUCLEOTIDE SEQUENCE</scope>
    <source>
        <strain evidence="12">MT106</strain>
    </source>
</reference>
<dbReference type="InterPro" id="IPR001849">
    <property type="entry name" value="PH_domain"/>
</dbReference>
<comment type="caution">
    <text evidence="12">The sequence shown here is derived from an EMBL/GenBank/DDBJ whole genome shotgun (WGS) entry which is preliminary data.</text>
</comment>
<dbReference type="GO" id="GO:0035621">
    <property type="term" value="P:ER to Golgi ceramide transport"/>
    <property type="evidence" value="ECO:0007669"/>
    <property type="project" value="TreeGrafter"/>
</dbReference>